<dbReference type="InterPro" id="IPR012677">
    <property type="entry name" value="Nucleotide-bd_a/b_plait_sf"/>
</dbReference>
<dbReference type="Proteomes" id="UP000267606">
    <property type="component" value="Unassembled WGS sequence"/>
</dbReference>
<evidence type="ECO:0000313" key="3">
    <source>
        <dbReference type="WBParaSite" id="OFLC_0001064401-mRNA-1"/>
    </source>
</evidence>
<proteinExistence type="predicted"/>
<evidence type="ECO:0000313" key="2">
    <source>
        <dbReference type="Proteomes" id="UP000267606"/>
    </source>
</evidence>
<reference evidence="1 2" key="2">
    <citation type="submission" date="2018-11" db="EMBL/GenBank/DDBJ databases">
        <authorList>
            <consortium name="Pathogen Informatics"/>
        </authorList>
    </citation>
    <scope>NUCLEOTIDE SEQUENCE [LARGE SCALE GENOMIC DNA]</scope>
</reference>
<sequence>MAYQISRPNDDTDRTLWMGDLSPDWDQTFIADAFARMGEEVTNVKIVFDKQNGKVVFIYYLQIAISSSN</sequence>
<protein>
    <submittedName>
        <fullName evidence="3">RRM domain-containing protein</fullName>
    </submittedName>
</protein>
<dbReference type="WBParaSite" id="OFLC_0001064401-mRNA-1">
    <property type="protein sequence ID" value="OFLC_0001064401-mRNA-1"/>
    <property type="gene ID" value="OFLC_0001064401"/>
</dbReference>
<dbReference type="GO" id="GO:0003676">
    <property type="term" value="F:nucleic acid binding"/>
    <property type="evidence" value="ECO:0007669"/>
    <property type="project" value="InterPro"/>
</dbReference>
<reference evidence="3" key="1">
    <citation type="submission" date="2016-06" db="UniProtKB">
        <authorList>
            <consortium name="WormBaseParasite"/>
        </authorList>
    </citation>
    <scope>IDENTIFICATION</scope>
</reference>
<keyword evidence="2" id="KW-1185">Reference proteome</keyword>
<organism evidence="3">
    <name type="scientific">Onchocerca flexuosa</name>
    <dbReference type="NCBI Taxonomy" id="387005"/>
    <lineage>
        <taxon>Eukaryota</taxon>
        <taxon>Metazoa</taxon>
        <taxon>Ecdysozoa</taxon>
        <taxon>Nematoda</taxon>
        <taxon>Chromadorea</taxon>
        <taxon>Rhabditida</taxon>
        <taxon>Spirurina</taxon>
        <taxon>Spiruromorpha</taxon>
        <taxon>Filarioidea</taxon>
        <taxon>Onchocercidae</taxon>
        <taxon>Onchocerca</taxon>
    </lineage>
</organism>
<dbReference type="EMBL" id="UZAJ01014404">
    <property type="protein sequence ID" value="VDO70186.1"/>
    <property type="molecule type" value="Genomic_DNA"/>
</dbReference>
<dbReference type="STRING" id="387005.A0A183HT32"/>
<dbReference type="AlphaFoldDB" id="A0A183HT32"/>
<name>A0A183HT32_9BILA</name>
<gene>
    <name evidence="1" type="ORF">OFLC_LOCUS10642</name>
</gene>
<accession>A0A183HT32</accession>
<dbReference type="SUPFAM" id="SSF54928">
    <property type="entry name" value="RNA-binding domain, RBD"/>
    <property type="match status" value="1"/>
</dbReference>
<dbReference type="Gene3D" id="3.30.70.330">
    <property type="match status" value="1"/>
</dbReference>
<dbReference type="InterPro" id="IPR035979">
    <property type="entry name" value="RBD_domain_sf"/>
</dbReference>
<evidence type="ECO:0000313" key="1">
    <source>
        <dbReference type="EMBL" id="VDO70186.1"/>
    </source>
</evidence>